<dbReference type="EMBL" id="UINC01005681">
    <property type="protein sequence ID" value="SVA22879.1"/>
    <property type="molecule type" value="Genomic_DNA"/>
</dbReference>
<gene>
    <name evidence="2" type="ORF">METZ01_LOCUS75733</name>
</gene>
<sequence>MLQVQTVQNDSPDWQVTVAVVAVLQFLLCIG</sequence>
<name>A0A381U425_9ZZZZ</name>
<dbReference type="InterPro" id="IPR013809">
    <property type="entry name" value="ENTH"/>
</dbReference>
<evidence type="ECO:0000313" key="2">
    <source>
        <dbReference type="EMBL" id="SVA22879.1"/>
    </source>
</evidence>
<evidence type="ECO:0000259" key="1">
    <source>
        <dbReference type="PROSITE" id="PS50942"/>
    </source>
</evidence>
<accession>A0A381U425</accession>
<proteinExistence type="predicted"/>
<organism evidence="2">
    <name type="scientific">marine metagenome</name>
    <dbReference type="NCBI Taxonomy" id="408172"/>
    <lineage>
        <taxon>unclassified sequences</taxon>
        <taxon>metagenomes</taxon>
        <taxon>ecological metagenomes</taxon>
    </lineage>
</organism>
<dbReference type="AlphaFoldDB" id="A0A381U425"/>
<reference evidence="2" key="1">
    <citation type="submission" date="2018-05" db="EMBL/GenBank/DDBJ databases">
        <authorList>
            <person name="Lanie J.A."/>
            <person name="Ng W.-L."/>
            <person name="Kazmierczak K.M."/>
            <person name="Andrzejewski T.M."/>
            <person name="Davidsen T.M."/>
            <person name="Wayne K.J."/>
            <person name="Tettelin H."/>
            <person name="Glass J.I."/>
            <person name="Rusch D."/>
            <person name="Podicherti R."/>
            <person name="Tsui H.-C.T."/>
            <person name="Winkler M.E."/>
        </authorList>
    </citation>
    <scope>NUCLEOTIDE SEQUENCE</scope>
</reference>
<protein>
    <recommendedName>
        <fullName evidence="1">ENTH domain-containing protein</fullName>
    </recommendedName>
</protein>
<feature type="domain" description="ENTH" evidence="1">
    <location>
        <begin position="1"/>
        <end position="31"/>
    </location>
</feature>
<dbReference type="PROSITE" id="PS50942">
    <property type="entry name" value="ENTH"/>
    <property type="match status" value="1"/>
</dbReference>